<protein>
    <submittedName>
        <fullName evidence="9">Sodium ion-translocating decarboxylase, beta subunit</fullName>
    </submittedName>
</protein>
<feature type="transmembrane region" description="Helical" evidence="8">
    <location>
        <begin position="21"/>
        <end position="38"/>
    </location>
</feature>
<gene>
    <name evidence="9" type="ORF">HMPREF9453_01741</name>
</gene>
<dbReference type="GO" id="GO:0016829">
    <property type="term" value="F:lyase activity"/>
    <property type="evidence" value="ECO:0007669"/>
    <property type="project" value="InterPro"/>
</dbReference>
<dbReference type="AlphaFoldDB" id="H1D2A3"/>
<feature type="transmembrane region" description="Helical" evidence="8">
    <location>
        <begin position="291"/>
        <end position="309"/>
    </location>
</feature>
<evidence type="ECO:0000256" key="7">
    <source>
        <dbReference type="PIRNR" id="PIRNR015658"/>
    </source>
</evidence>
<keyword evidence="6 7" id="KW-0472">Membrane</keyword>
<comment type="subcellular location">
    <subcellularLocation>
        <location evidence="1">Cell membrane</location>
        <topology evidence="1">Multi-pass membrane protein</topology>
    </subcellularLocation>
</comment>
<keyword evidence="7" id="KW-0739">Sodium transport</keyword>
<evidence type="ECO:0000256" key="4">
    <source>
        <dbReference type="ARBA" id="ARBA00022967"/>
    </source>
</evidence>
<dbReference type="PANTHER" id="PTHR35806">
    <property type="entry name" value="OXALOACETATE DECARBOXYLASE BETA CHAIN 2"/>
    <property type="match status" value="1"/>
</dbReference>
<sequence>MTAWESIAKELFSGVMGMGDPSVWMMFLIGGILIYLGVKKDYEPMLLFPMGVGCILANIPGHFAVIPTGGGEPGFLSVLYEAGIANELFPVLIFIAVGAMCEFDPLIRAPYVMLFAAAAHFGIFAAAFLASLAGFPFNEAASIGIIGAADGPTTIFVAQKFATNLLAPLTVTAFCYMSLVPIIQPPIVKLLTTKKERLIRMPFKAEKPVSWTARFLFPLMVVLIAGILAPISVPLIGALMFGNLLKVSGVTDSLSNAAQNELSNLVTLLLGITVGATMTAENILTMDVLKILVLGALAFVFDTVGGVLFAKLANLFLTKKINPMIGACGISAFPMSGRVIAKMALKEDPSNYIIQHAMGVNVAGQVASVVAGGLVLALIPVLG</sequence>
<dbReference type="eggNOG" id="COG1883">
    <property type="taxonomic scope" value="Bacteria"/>
</dbReference>
<keyword evidence="7" id="KW-0915">Sodium</keyword>
<keyword evidence="7" id="KW-0406">Ion transport</keyword>
<keyword evidence="7" id="KW-0813">Transport</keyword>
<dbReference type="GO" id="GO:0005886">
    <property type="term" value="C:plasma membrane"/>
    <property type="evidence" value="ECO:0007669"/>
    <property type="project" value="UniProtKB-SubCell"/>
</dbReference>
<feature type="transmembrane region" description="Helical" evidence="8">
    <location>
        <begin position="213"/>
        <end position="242"/>
    </location>
</feature>
<feature type="transmembrane region" description="Helical" evidence="8">
    <location>
        <begin position="111"/>
        <end position="133"/>
    </location>
</feature>
<evidence type="ECO:0000313" key="10">
    <source>
        <dbReference type="Proteomes" id="UP000003277"/>
    </source>
</evidence>
<feature type="transmembrane region" description="Helical" evidence="8">
    <location>
        <begin position="321"/>
        <end position="341"/>
    </location>
</feature>
<dbReference type="Proteomes" id="UP000003277">
    <property type="component" value="Unassembled WGS sequence"/>
</dbReference>
<dbReference type="GO" id="GO:0006814">
    <property type="term" value="P:sodium ion transport"/>
    <property type="evidence" value="ECO:0007669"/>
    <property type="project" value="UniProtKB-UniRule"/>
</dbReference>
<evidence type="ECO:0000256" key="2">
    <source>
        <dbReference type="ARBA" id="ARBA00022475"/>
    </source>
</evidence>
<feature type="transmembrane region" description="Helical" evidence="8">
    <location>
        <begin position="362"/>
        <end position="382"/>
    </location>
</feature>
<dbReference type="HOGENOM" id="CLU_036168_0_0_9"/>
<dbReference type="RefSeq" id="WP_008860235.1">
    <property type="nucleotide sequence ID" value="NZ_JH591189.1"/>
</dbReference>
<keyword evidence="5 8" id="KW-1133">Transmembrane helix</keyword>
<keyword evidence="10" id="KW-1185">Reference proteome</keyword>
<evidence type="ECO:0000256" key="1">
    <source>
        <dbReference type="ARBA" id="ARBA00004651"/>
    </source>
</evidence>
<name>H1D2A3_9FIRM</name>
<proteinExistence type="predicted"/>
<accession>H1D2A3</accession>
<evidence type="ECO:0000256" key="5">
    <source>
        <dbReference type="ARBA" id="ARBA00022989"/>
    </source>
</evidence>
<evidence type="ECO:0000256" key="6">
    <source>
        <dbReference type="ARBA" id="ARBA00023136"/>
    </source>
</evidence>
<evidence type="ECO:0000256" key="3">
    <source>
        <dbReference type="ARBA" id="ARBA00022692"/>
    </source>
</evidence>
<feature type="transmembrane region" description="Helical" evidence="8">
    <location>
        <begin position="45"/>
        <end position="66"/>
    </location>
</feature>
<dbReference type="Pfam" id="PF03977">
    <property type="entry name" value="OAD_beta"/>
    <property type="match status" value="1"/>
</dbReference>
<keyword evidence="4" id="KW-1278">Translocase</keyword>
<keyword evidence="3 8" id="KW-0812">Transmembrane</keyword>
<dbReference type="InterPro" id="IPR005661">
    <property type="entry name" value="OadB_MmdB"/>
</dbReference>
<keyword evidence="2 7" id="KW-1003">Cell membrane</keyword>
<evidence type="ECO:0000313" key="9">
    <source>
        <dbReference type="EMBL" id="EHO62336.1"/>
    </source>
</evidence>
<feature type="transmembrane region" description="Helical" evidence="8">
    <location>
        <begin position="165"/>
        <end position="192"/>
    </location>
</feature>
<organism evidence="9 10">
    <name type="scientific">Dialister succinatiphilus YIT 11850</name>
    <dbReference type="NCBI Taxonomy" id="742743"/>
    <lineage>
        <taxon>Bacteria</taxon>
        <taxon>Bacillati</taxon>
        <taxon>Bacillota</taxon>
        <taxon>Negativicutes</taxon>
        <taxon>Veillonellales</taxon>
        <taxon>Veillonellaceae</taxon>
        <taxon>Dialister</taxon>
    </lineage>
</organism>
<evidence type="ECO:0000256" key="8">
    <source>
        <dbReference type="SAM" id="Phobius"/>
    </source>
</evidence>
<dbReference type="PANTHER" id="PTHR35806:SF1">
    <property type="entry name" value="OXALOACETATE DECARBOXYLASE BETA CHAIN 2"/>
    <property type="match status" value="1"/>
</dbReference>
<dbReference type="NCBIfam" id="TIGR01109">
    <property type="entry name" value="Na_pump_decarbB"/>
    <property type="match status" value="1"/>
</dbReference>
<dbReference type="EMBL" id="ADLT01000055">
    <property type="protein sequence ID" value="EHO62336.1"/>
    <property type="molecule type" value="Genomic_DNA"/>
</dbReference>
<feature type="transmembrane region" description="Helical" evidence="8">
    <location>
        <begin position="78"/>
        <end position="99"/>
    </location>
</feature>
<feature type="transmembrane region" description="Helical" evidence="8">
    <location>
        <begin position="262"/>
        <end position="284"/>
    </location>
</feature>
<dbReference type="PIRSF" id="PIRSF015658">
    <property type="entry name" value="MmdB_OadB"/>
    <property type="match status" value="1"/>
</dbReference>
<dbReference type="STRING" id="742743.HMPREF9453_01741"/>
<dbReference type="OrthoDB" id="9783838at2"/>
<comment type="caution">
    <text evidence="9">The sequence shown here is derived from an EMBL/GenBank/DDBJ whole genome shotgun (WGS) entry which is preliminary data.</text>
</comment>
<dbReference type="PATRIC" id="fig|742743.3.peg.1768"/>
<reference evidence="9 10" key="1">
    <citation type="submission" date="2011-11" db="EMBL/GenBank/DDBJ databases">
        <title>The Genome Sequence of Dialister succinatiphilus YIT 11850.</title>
        <authorList>
            <consortium name="The Broad Institute Genome Sequencing Platform"/>
            <person name="Earl A."/>
            <person name="Ward D."/>
            <person name="Feldgarden M."/>
            <person name="Gevers D."/>
            <person name="Morotomi M."/>
            <person name="Young S.K."/>
            <person name="Zeng Q."/>
            <person name="Gargeya S."/>
            <person name="Fitzgerald M."/>
            <person name="Haas B."/>
            <person name="Abouelleil A."/>
            <person name="Alvarado L."/>
            <person name="Arachchi H.M."/>
            <person name="Berlin A."/>
            <person name="Brown A."/>
            <person name="Chapman S.B."/>
            <person name="Dunbar C."/>
            <person name="Gearin G."/>
            <person name="Goldberg J."/>
            <person name="Griggs A."/>
            <person name="Gujja S."/>
            <person name="Heiman D."/>
            <person name="Howarth C."/>
            <person name="Lui A."/>
            <person name="MacDonald P.J.P."/>
            <person name="Montmayeur A."/>
            <person name="Murphy C."/>
            <person name="Neiman D."/>
            <person name="Pearson M."/>
            <person name="Priest M."/>
            <person name="Roberts A."/>
            <person name="Saif S."/>
            <person name="Shea T."/>
            <person name="Sisk P."/>
            <person name="Stolte C."/>
            <person name="Sykes S."/>
            <person name="Wortman J."/>
            <person name="Nusbaum C."/>
            <person name="Birren B."/>
        </authorList>
    </citation>
    <scope>NUCLEOTIDE SEQUENCE [LARGE SCALE GENOMIC DNA]</scope>
    <source>
        <strain evidence="9 10">YIT 11850</strain>
    </source>
</reference>